<protein>
    <submittedName>
        <fullName evidence="1">RCG39724</fullName>
    </submittedName>
</protein>
<evidence type="ECO:0000313" key="2">
    <source>
        <dbReference type="Proteomes" id="UP000234681"/>
    </source>
</evidence>
<organism evidence="1 2">
    <name type="scientific">Rattus norvegicus</name>
    <name type="common">Rat</name>
    <dbReference type="NCBI Taxonomy" id="10116"/>
    <lineage>
        <taxon>Eukaryota</taxon>
        <taxon>Metazoa</taxon>
        <taxon>Chordata</taxon>
        <taxon>Craniata</taxon>
        <taxon>Vertebrata</taxon>
        <taxon>Euteleostomi</taxon>
        <taxon>Mammalia</taxon>
        <taxon>Eutheria</taxon>
        <taxon>Euarchontoglires</taxon>
        <taxon>Glires</taxon>
        <taxon>Rodentia</taxon>
        <taxon>Myomorpha</taxon>
        <taxon>Muroidea</taxon>
        <taxon>Muridae</taxon>
        <taxon>Murinae</taxon>
        <taxon>Rattus</taxon>
    </lineage>
</organism>
<gene>
    <name evidence="1" type="ORF">rCG_39724</name>
</gene>
<evidence type="ECO:0000313" key="1">
    <source>
        <dbReference type="EMBL" id="EDM18531.1"/>
    </source>
</evidence>
<name>A6I649_RAT</name>
<proteinExistence type="predicted"/>
<sequence>MHKLVRQPS</sequence>
<reference evidence="1 2" key="1">
    <citation type="submission" date="2005-09" db="EMBL/GenBank/DDBJ databases">
        <authorList>
            <person name="Mural R.J."/>
            <person name="Li P.W."/>
            <person name="Adams M.D."/>
            <person name="Amanatides P.G."/>
            <person name="Baden-Tillson H."/>
            <person name="Barnstead M."/>
            <person name="Chin S.H."/>
            <person name="Dew I."/>
            <person name="Evans C.A."/>
            <person name="Ferriera S."/>
            <person name="Flanigan M."/>
            <person name="Fosler C."/>
            <person name="Glodek A."/>
            <person name="Gu Z."/>
            <person name="Holt R.A."/>
            <person name="Jennings D."/>
            <person name="Kraft C.L."/>
            <person name="Lu F."/>
            <person name="Nguyen T."/>
            <person name="Nusskern D.R."/>
            <person name="Pfannkoch C.M."/>
            <person name="Sitter C."/>
            <person name="Sutton G.G."/>
            <person name="Venter J.C."/>
            <person name="Wang Z."/>
            <person name="Woodage T."/>
            <person name="Zheng X.H."/>
            <person name="Zhong F."/>
        </authorList>
    </citation>
    <scope>NUCLEOTIDE SEQUENCE [LARGE SCALE GENOMIC DNA]</scope>
    <source>
        <strain>BN</strain>
        <strain evidence="2">Sprague-Dawley</strain>
    </source>
</reference>
<accession>A6I649</accession>
<dbReference type="EMBL" id="CH473956">
    <property type="protein sequence ID" value="EDM18531.1"/>
    <property type="molecule type" value="Genomic_DNA"/>
</dbReference>
<dbReference type="Proteomes" id="UP000234681">
    <property type="component" value="Chromosome 1"/>
</dbReference>